<protein>
    <recommendedName>
        <fullName evidence="5">Transcriptional regulator</fullName>
    </recommendedName>
</protein>
<feature type="domain" description="PF0610-like winged HTH N-terminal" evidence="1">
    <location>
        <begin position="7"/>
        <end position="56"/>
    </location>
</feature>
<dbReference type="InterPro" id="IPR038767">
    <property type="entry name" value="PF0610-like"/>
</dbReference>
<evidence type="ECO:0008006" key="5">
    <source>
        <dbReference type="Google" id="ProtNLM"/>
    </source>
</evidence>
<evidence type="ECO:0000259" key="1">
    <source>
        <dbReference type="Pfam" id="PF21476"/>
    </source>
</evidence>
<dbReference type="SUPFAM" id="SSF46785">
    <property type="entry name" value="Winged helix' DNA-binding domain"/>
    <property type="match status" value="1"/>
</dbReference>
<dbReference type="PANTHER" id="PTHR40663">
    <property type="match status" value="1"/>
</dbReference>
<dbReference type="InterPro" id="IPR049159">
    <property type="entry name" value="PF0610-like_wHTH_N"/>
</dbReference>
<organism evidence="3 4">
    <name type="scientific">Halovenus aranensis</name>
    <dbReference type="NCBI Taxonomy" id="890420"/>
    <lineage>
        <taxon>Archaea</taxon>
        <taxon>Methanobacteriati</taxon>
        <taxon>Methanobacteriota</taxon>
        <taxon>Stenosarchaea group</taxon>
        <taxon>Halobacteria</taxon>
        <taxon>Halobacteriales</taxon>
        <taxon>Haloarculaceae</taxon>
        <taxon>Halovenus</taxon>
    </lineage>
</organism>
<dbReference type="Pfam" id="PF21476">
    <property type="entry name" value="PF0610-like_N"/>
    <property type="match status" value="1"/>
</dbReference>
<evidence type="ECO:0000259" key="2">
    <source>
        <dbReference type="Pfam" id="PF23470"/>
    </source>
</evidence>
<dbReference type="EMBL" id="FNFC01000005">
    <property type="protein sequence ID" value="SDJ55703.1"/>
    <property type="molecule type" value="Genomic_DNA"/>
</dbReference>
<dbReference type="AlphaFoldDB" id="A0A1G8UPG4"/>
<keyword evidence="4" id="KW-1185">Reference proteome</keyword>
<proteinExistence type="predicted"/>
<accession>A0A1G8UPG4</accession>
<gene>
    <name evidence="3" type="ORF">SAMN05216226_10544</name>
</gene>
<evidence type="ECO:0000313" key="4">
    <source>
        <dbReference type="Proteomes" id="UP000198856"/>
    </source>
</evidence>
<dbReference type="OrthoDB" id="30924at2157"/>
<reference evidence="3 4" key="1">
    <citation type="submission" date="2016-10" db="EMBL/GenBank/DDBJ databases">
        <authorList>
            <person name="de Groot N.N."/>
        </authorList>
    </citation>
    <scope>NUCLEOTIDE SEQUENCE [LARGE SCALE GENOMIC DNA]</scope>
    <source>
        <strain evidence="3 4">IBRC-M10015</strain>
    </source>
</reference>
<name>A0A1G8UPG4_9EURY</name>
<sequence length="96" mass="10780">MREASRTTRKRMTDRLREEALSASALAREFELQTATALTHVEHIAQTLDGTDEELLVAPPACRDCGFDGFDDLINRPSRCPDCKSEAIEEPAFRVE</sequence>
<dbReference type="PANTHER" id="PTHR40663:SF2">
    <property type="entry name" value="TRANSCRIPTIONAL REGULATOR"/>
    <property type="match status" value="1"/>
</dbReference>
<feature type="domain" description="PF0610-like rubredoxin-like zinc beta-ribbon C-terminal" evidence="2">
    <location>
        <begin position="59"/>
        <end position="96"/>
    </location>
</feature>
<dbReference type="InterPro" id="IPR036390">
    <property type="entry name" value="WH_DNA-bd_sf"/>
</dbReference>
<dbReference type="Pfam" id="PF23470">
    <property type="entry name" value="Zn_ribbon_PF0610"/>
    <property type="match status" value="1"/>
</dbReference>
<dbReference type="InterPro" id="IPR057022">
    <property type="entry name" value="PF0610-like_Zn_ribbon_C"/>
</dbReference>
<evidence type="ECO:0000313" key="3">
    <source>
        <dbReference type="EMBL" id="SDJ55703.1"/>
    </source>
</evidence>
<dbReference type="STRING" id="890420.SAMN05216226_10544"/>
<dbReference type="RefSeq" id="WP_092701244.1">
    <property type="nucleotide sequence ID" value="NZ_FNFC01000005.1"/>
</dbReference>
<dbReference type="Proteomes" id="UP000198856">
    <property type="component" value="Unassembled WGS sequence"/>
</dbReference>